<feature type="domain" description="SnoaL-like" evidence="1">
    <location>
        <begin position="23"/>
        <end position="145"/>
    </location>
</feature>
<reference evidence="2 3" key="1">
    <citation type="journal article" date="2019" name="Environ. Microbiol.">
        <title>Species interactions and distinct microbial communities in high Arctic permafrost affected cryosols are associated with the CH4 and CO2 gas fluxes.</title>
        <authorList>
            <person name="Altshuler I."/>
            <person name="Hamel J."/>
            <person name="Turney S."/>
            <person name="Magnuson E."/>
            <person name="Levesque R."/>
            <person name="Greer C."/>
            <person name="Whyte L.G."/>
        </authorList>
    </citation>
    <scope>NUCLEOTIDE SEQUENCE [LARGE SCALE GENOMIC DNA]</scope>
    <source>
        <strain evidence="2 3">S5.20</strain>
    </source>
</reference>
<evidence type="ECO:0000259" key="1">
    <source>
        <dbReference type="Pfam" id="PF13577"/>
    </source>
</evidence>
<dbReference type="OrthoDB" id="3173051at2"/>
<gene>
    <name evidence="2" type="ORF">EAH80_03215</name>
</gene>
<dbReference type="InterPro" id="IPR037401">
    <property type="entry name" value="SnoaL-like"/>
</dbReference>
<evidence type="ECO:0000313" key="3">
    <source>
        <dbReference type="Proteomes" id="UP000320095"/>
    </source>
</evidence>
<dbReference type="Proteomes" id="UP000320095">
    <property type="component" value="Unassembled WGS sequence"/>
</dbReference>
<evidence type="ECO:0000313" key="2">
    <source>
        <dbReference type="EMBL" id="TPG36916.1"/>
    </source>
</evidence>
<dbReference type="InterPro" id="IPR032710">
    <property type="entry name" value="NTF2-like_dom_sf"/>
</dbReference>
<dbReference type="EMBL" id="RCZG01000001">
    <property type="protein sequence ID" value="TPG36916.1"/>
    <property type="molecule type" value="Genomic_DNA"/>
</dbReference>
<dbReference type="Pfam" id="PF13577">
    <property type="entry name" value="SnoaL_4"/>
    <property type="match status" value="1"/>
</dbReference>
<keyword evidence="3" id="KW-1185">Reference proteome</keyword>
<dbReference type="Gene3D" id="3.10.450.50">
    <property type="match status" value="1"/>
</dbReference>
<comment type="caution">
    <text evidence="2">The sequence shown here is derived from an EMBL/GenBank/DDBJ whole genome shotgun (WGS) entry which is preliminary data.</text>
</comment>
<proteinExistence type="predicted"/>
<dbReference type="AlphaFoldDB" id="A0A502EK98"/>
<dbReference type="SUPFAM" id="SSF54427">
    <property type="entry name" value="NTF2-like"/>
    <property type="match status" value="1"/>
</dbReference>
<dbReference type="RefSeq" id="WP_140688657.1">
    <property type="nucleotide sequence ID" value="NZ_RCZG01000001.1"/>
</dbReference>
<organism evidence="2 3">
    <name type="scientific">Mycolicibacterium hodleri</name>
    <dbReference type="NCBI Taxonomy" id="49897"/>
    <lineage>
        <taxon>Bacteria</taxon>
        <taxon>Bacillati</taxon>
        <taxon>Actinomycetota</taxon>
        <taxon>Actinomycetes</taxon>
        <taxon>Mycobacteriales</taxon>
        <taxon>Mycobacteriaceae</taxon>
        <taxon>Mycolicibacterium</taxon>
    </lineage>
</organism>
<name>A0A502EK98_9MYCO</name>
<sequence>MSRCLGNPARTSSRRLVVDTVELVEIEALKQLKARYCRLLDAKDWQAWRGIFSDDFTSDTSKAGGKVIRGADDFVAFTRNHLKKSSQATAHQVHAPELELTSATTAVGIWALEDVVRLAPGVNLRGYGHYHETYEKVDGQWFIKTSTLTRLREDVFNPFVSVYVSDRMKRAGARIVRRLSK</sequence>
<protein>
    <submittedName>
        <fullName evidence="2">Nuclear transport factor 2 family protein</fullName>
    </submittedName>
</protein>
<accession>A0A502EK98</accession>